<dbReference type="PANTHER" id="PTHR36837">
    <property type="entry name" value="POLY(3-HYDROXYALKANOATE) POLYMERASE SUBUNIT PHAC"/>
    <property type="match status" value="1"/>
</dbReference>
<keyword evidence="6" id="KW-1185">Reference proteome</keyword>
<dbReference type="PANTHER" id="PTHR36837:SF5">
    <property type="entry name" value="POLY-3-HYDROXYBUTYRATE SYNTHASE"/>
    <property type="match status" value="1"/>
</dbReference>
<dbReference type="RefSeq" id="WP_058507027.1">
    <property type="nucleotide sequence ID" value="NZ_CAAAIK010000007.1"/>
</dbReference>
<protein>
    <submittedName>
        <fullName evidence="5">PHA synthase</fullName>
    </submittedName>
</protein>
<dbReference type="Proteomes" id="UP000054618">
    <property type="component" value="Unassembled WGS sequence"/>
</dbReference>
<evidence type="ECO:0000313" key="6">
    <source>
        <dbReference type="Proteomes" id="UP000054618"/>
    </source>
</evidence>
<dbReference type="OrthoDB" id="7208816at2"/>
<dbReference type="Pfam" id="PF07167">
    <property type="entry name" value="PhaC_N"/>
    <property type="match status" value="1"/>
</dbReference>
<evidence type="ECO:0000256" key="2">
    <source>
        <dbReference type="ARBA" id="ARBA00023315"/>
    </source>
</evidence>
<accession>A0A0W0Y5X0</accession>
<proteinExistence type="predicted"/>
<dbReference type="SUPFAM" id="SSF53474">
    <property type="entry name" value="alpha/beta-Hydrolases"/>
    <property type="match status" value="1"/>
</dbReference>
<feature type="domain" description="Poly-beta-hydroxybutyrate polymerase N-terminal" evidence="3">
    <location>
        <begin position="106"/>
        <end position="275"/>
    </location>
</feature>
<dbReference type="InterPro" id="IPR051321">
    <property type="entry name" value="PHA/PHB_synthase"/>
</dbReference>
<dbReference type="InterPro" id="IPR010941">
    <property type="entry name" value="PhaC_N"/>
</dbReference>
<name>A0A0W0Y5X0_9GAMM</name>
<dbReference type="EMBL" id="LNYS01000006">
    <property type="protein sequence ID" value="KTD52095.1"/>
    <property type="molecule type" value="Genomic_DNA"/>
</dbReference>
<reference evidence="5 6" key="1">
    <citation type="submission" date="2015-11" db="EMBL/GenBank/DDBJ databases">
        <title>Genomic analysis of 38 Legionella species identifies large and diverse effector repertoires.</title>
        <authorList>
            <person name="Burstein D."/>
            <person name="Amaro F."/>
            <person name="Zusman T."/>
            <person name="Lifshitz Z."/>
            <person name="Cohen O."/>
            <person name="Gilbert J.A."/>
            <person name="Pupko T."/>
            <person name="Shuman H.A."/>
            <person name="Segal G."/>
        </authorList>
    </citation>
    <scope>NUCLEOTIDE SEQUENCE [LARGE SCALE GENOMIC DNA]</scope>
    <source>
        <strain evidence="5 6">CDC#1442-AUS-E</strain>
    </source>
</reference>
<keyword evidence="2" id="KW-0012">Acyltransferase</keyword>
<evidence type="ECO:0000259" key="3">
    <source>
        <dbReference type="Pfam" id="PF07167"/>
    </source>
</evidence>
<dbReference type="STRING" id="45073.Lqui_0939"/>
<gene>
    <name evidence="5" type="primary">phbC</name>
    <name evidence="5" type="ORF">Lqui_0939</name>
</gene>
<sequence length="597" mass="69191">MVENNKPHPDNKSLQPVEPPANGHYEGQIFDILLHSWQGRFTGWLSPASVSLAFFDWLSHFNMAPARQIHIARKNWQNLIRLLFFAIHCQQSNTSLTEHCMQLKLEDKRFKEKSWHNFPFSLYVQQFLMIEQAINEMTWNIRGATPHHLRVVNFVQRQFLDIFSPSNFPWTNPEILEKTFETKGQNFLDGAANLMDDLFREWLHLPSKEMEKFKVGVNLAVTPGKVVFRNRLMELIQYSPTTAKVYPEPIFIIPAWIMKYYILDLSAHNSLVRYLVSKGHTVFMISWTNPGHDDRDFGFDTYVNHGILEGLQAILNIVPAQQVHAVGYCLGGTLLSMVAASLAGRSDDRFKSMTLFAAQVDFREPGELQLFIDHSQVTYLEDIMWEQGYLNGKQMTGAFSMIRSNDLVWSRIIHDYFLGARRPLNDLMAWDHDTTRLPYRFHSEYLHNLFLNNDLVQGRFRVNHRRIALSDIRVPIFLVGTQTDHIAPWRSVYKLHLFTDTEITFVLTSGGHNAGIVSEPGHRGRSFQIRTRKPHDKYLTSDCWLEKAPSYQGSWWPVWQQWLVEQSGNQIPPPPMGNAEKGYPPLCDAPGTYVFQK</sequence>
<dbReference type="InterPro" id="IPR029058">
    <property type="entry name" value="AB_hydrolase_fold"/>
</dbReference>
<dbReference type="InterPro" id="IPR022211">
    <property type="entry name" value="PHBC_N"/>
</dbReference>
<keyword evidence="1" id="KW-0808">Transferase</keyword>
<dbReference type="Gene3D" id="3.40.50.1820">
    <property type="entry name" value="alpha/beta hydrolase"/>
    <property type="match status" value="1"/>
</dbReference>
<dbReference type="Pfam" id="PF12551">
    <property type="entry name" value="PHBC_N"/>
    <property type="match status" value="1"/>
</dbReference>
<dbReference type="PATRIC" id="fig|45073.5.peg.991"/>
<evidence type="ECO:0000256" key="1">
    <source>
        <dbReference type="ARBA" id="ARBA00022679"/>
    </source>
</evidence>
<feature type="domain" description="Poly-beta-hydroxybutyrate polymerase N-terminal" evidence="4">
    <location>
        <begin position="28"/>
        <end position="67"/>
    </location>
</feature>
<dbReference type="AlphaFoldDB" id="A0A0W0Y5X0"/>
<evidence type="ECO:0000313" key="5">
    <source>
        <dbReference type="EMBL" id="KTD52095.1"/>
    </source>
</evidence>
<dbReference type="GO" id="GO:0016746">
    <property type="term" value="F:acyltransferase activity"/>
    <property type="evidence" value="ECO:0007669"/>
    <property type="project" value="UniProtKB-KW"/>
</dbReference>
<organism evidence="5 6">
    <name type="scientific">Legionella quinlivanii</name>
    <dbReference type="NCBI Taxonomy" id="45073"/>
    <lineage>
        <taxon>Bacteria</taxon>
        <taxon>Pseudomonadati</taxon>
        <taxon>Pseudomonadota</taxon>
        <taxon>Gammaproteobacteria</taxon>
        <taxon>Legionellales</taxon>
        <taxon>Legionellaceae</taxon>
        <taxon>Legionella</taxon>
    </lineage>
</organism>
<dbReference type="GO" id="GO:0042619">
    <property type="term" value="P:poly-hydroxybutyrate biosynthetic process"/>
    <property type="evidence" value="ECO:0007669"/>
    <property type="project" value="InterPro"/>
</dbReference>
<comment type="caution">
    <text evidence="5">The sequence shown here is derived from an EMBL/GenBank/DDBJ whole genome shotgun (WGS) entry which is preliminary data.</text>
</comment>
<evidence type="ECO:0000259" key="4">
    <source>
        <dbReference type="Pfam" id="PF12551"/>
    </source>
</evidence>